<dbReference type="Pfam" id="PF05199">
    <property type="entry name" value="GMC_oxred_C"/>
    <property type="match status" value="1"/>
</dbReference>
<dbReference type="Gene3D" id="3.30.560.10">
    <property type="entry name" value="Glucose Oxidase, domain 3"/>
    <property type="match status" value="1"/>
</dbReference>
<evidence type="ECO:0000313" key="4">
    <source>
        <dbReference type="EMBL" id="KAH7243896.1"/>
    </source>
</evidence>
<dbReference type="Pfam" id="PF00732">
    <property type="entry name" value="GMC_oxred_N"/>
    <property type="match status" value="1"/>
</dbReference>
<dbReference type="OrthoDB" id="269227at2759"/>
<dbReference type="GO" id="GO:0050660">
    <property type="term" value="F:flavin adenine dinucleotide binding"/>
    <property type="evidence" value="ECO:0007669"/>
    <property type="project" value="InterPro"/>
</dbReference>
<dbReference type="Gene3D" id="3.50.50.60">
    <property type="entry name" value="FAD/NAD(P)-binding domain"/>
    <property type="match status" value="1"/>
</dbReference>
<sequence>MGVYTKLADEVNEVDVIIAGGGTAACVVAGRLAEADPSLSILVIERGQDNRGVQNIENPVFFLDHLLPTSTTAIFYQSNKADQLAGREVIVPSGGTLGGGSSINFMMYTRAQRSDLDSWKTPGWSADELLPFMKKLETYHGRGEKGVHGHDGPVHVSDGTFRSEYSENEFIKAAAQVGWPEIKDLQTLDANDGVERWLRTVSKDGKRQDTARVYLHDKLNGSDYPNLHVLTESKVVRILLDDQKRAVGVEYTPNPDFQAVVGPTQHPKLTVTARKLVVVSCGACGTPPVLERSGLGDPEILKRAGVPVAVDLPGVGRDYQDHQLILYPYKTSLQSQETIDRVLRNPGGRQELIDKKDKVLGWNSIDISSKLRPTEADVAALGPDFQAAWDRDFKNAPNRPMMLMGLVSCFLGDPSTVPEARYLTVGNYTAYPYSRGHVHITGPEVDDPLDFDVGYLNDAHDIDLKKQLWAYKKQRAIMRRTAMYRGEVAAGHPRFPAGSAVACVDLDEPLRDVQDLQYSAEDDKAIEQWIRENVGTTWHSIGTAKMAPREEFGVVDQHLNVWGTKGLKVADLSIPPMNVGANTNNTAMVVGEKAADIIIKELGLRS</sequence>
<evidence type="ECO:0000313" key="5">
    <source>
        <dbReference type="Proteomes" id="UP000736672"/>
    </source>
</evidence>
<proteinExistence type="inferred from homology"/>
<dbReference type="InterPro" id="IPR036188">
    <property type="entry name" value="FAD/NAD-bd_sf"/>
</dbReference>
<protein>
    <submittedName>
        <fullName evidence="4">GMC oxidoreductase-domain-containing protein</fullName>
    </submittedName>
</protein>
<comment type="cofactor">
    <cofactor evidence="2">
        <name>FAD</name>
        <dbReference type="ChEBI" id="CHEBI:57692"/>
    </cofactor>
</comment>
<accession>A0A9P9K4H1</accession>
<dbReference type="PIRSF" id="PIRSF000137">
    <property type="entry name" value="Alcohol_oxidase"/>
    <property type="match status" value="1"/>
</dbReference>
<evidence type="ECO:0000256" key="1">
    <source>
        <dbReference type="ARBA" id="ARBA00010790"/>
    </source>
</evidence>
<keyword evidence="2" id="KW-0274">FAD</keyword>
<dbReference type="InterPro" id="IPR012132">
    <property type="entry name" value="GMC_OxRdtase"/>
</dbReference>
<dbReference type="PROSITE" id="PS51257">
    <property type="entry name" value="PROKAR_LIPOPROTEIN"/>
    <property type="match status" value="1"/>
</dbReference>
<keyword evidence="2" id="KW-0285">Flavoprotein</keyword>
<dbReference type="InterPro" id="IPR007867">
    <property type="entry name" value="GMC_OxRtase_C"/>
</dbReference>
<dbReference type="SUPFAM" id="SSF54373">
    <property type="entry name" value="FAD-linked reductases, C-terminal domain"/>
    <property type="match status" value="1"/>
</dbReference>
<gene>
    <name evidence="4" type="ORF">B0J15DRAFT_565322</name>
</gene>
<evidence type="ECO:0000256" key="2">
    <source>
        <dbReference type="PIRSR" id="PIRSR000137-2"/>
    </source>
</evidence>
<feature type="binding site" evidence="2">
    <location>
        <position position="235"/>
    </location>
    <ligand>
        <name>FAD</name>
        <dbReference type="ChEBI" id="CHEBI:57692"/>
    </ligand>
</feature>
<feature type="binding site" evidence="2">
    <location>
        <begin position="538"/>
        <end position="539"/>
    </location>
    <ligand>
        <name>FAD</name>
        <dbReference type="ChEBI" id="CHEBI:57692"/>
    </ligand>
</feature>
<comment type="similarity">
    <text evidence="1">Belongs to the GMC oxidoreductase family.</text>
</comment>
<dbReference type="SUPFAM" id="SSF51905">
    <property type="entry name" value="FAD/NAD(P)-binding domain"/>
    <property type="match status" value="1"/>
</dbReference>
<keyword evidence="5" id="KW-1185">Reference proteome</keyword>
<dbReference type="PROSITE" id="PS00624">
    <property type="entry name" value="GMC_OXRED_2"/>
    <property type="match status" value="1"/>
</dbReference>
<dbReference type="PANTHER" id="PTHR11552">
    <property type="entry name" value="GLUCOSE-METHANOL-CHOLINE GMC OXIDOREDUCTASE"/>
    <property type="match status" value="1"/>
</dbReference>
<comment type="caution">
    <text evidence="4">The sequence shown here is derived from an EMBL/GenBank/DDBJ whole genome shotgun (WGS) entry which is preliminary data.</text>
</comment>
<reference evidence="4" key="1">
    <citation type="journal article" date="2021" name="Nat. Commun.">
        <title>Genetic determinants of endophytism in the Arabidopsis root mycobiome.</title>
        <authorList>
            <person name="Mesny F."/>
            <person name="Miyauchi S."/>
            <person name="Thiergart T."/>
            <person name="Pickel B."/>
            <person name="Atanasova L."/>
            <person name="Karlsson M."/>
            <person name="Huettel B."/>
            <person name="Barry K.W."/>
            <person name="Haridas S."/>
            <person name="Chen C."/>
            <person name="Bauer D."/>
            <person name="Andreopoulos W."/>
            <person name="Pangilinan J."/>
            <person name="LaButti K."/>
            <person name="Riley R."/>
            <person name="Lipzen A."/>
            <person name="Clum A."/>
            <person name="Drula E."/>
            <person name="Henrissat B."/>
            <person name="Kohler A."/>
            <person name="Grigoriev I.V."/>
            <person name="Martin F.M."/>
            <person name="Hacquard S."/>
        </authorList>
    </citation>
    <scope>NUCLEOTIDE SEQUENCE</scope>
    <source>
        <strain evidence="4">FSSC 5 MPI-SDFR-AT-0091</strain>
    </source>
</reference>
<dbReference type="PANTHER" id="PTHR11552:SF78">
    <property type="entry name" value="GLUCOSE-METHANOL-CHOLINE OXIDOREDUCTASE N-TERMINAL DOMAIN-CONTAINING PROTEIN"/>
    <property type="match status" value="1"/>
</dbReference>
<organism evidence="4 5">
    <name type="scientific">Fusarium solani</name>
    <name type="common">Filamentous fungus</name>
    <dbReference type="NCBI Taxonomy" id="169388"/>
    <lineage>
        <taxon>Eukaryota</taxon>
        <taxon>Fungi</taxon>
        <taxon>Dikarya</taxon>
        <taxon>Ascomycota</taxon>
        <taxon>Pezizomycotina</taxon>
        <taxon>Sordariomycetes</taxon>
        <taxon>Hypocreomycetidae</taxon>
        <taxon>Hypocreales</taxon>
        <taxon>Nectriaceae</taxon>
        <taxon>Fusarium</taxon>
        <taxon>Fusarium solani species complex</taxon>
    </lineage>
</organism>
<evidence type="ECO:0000259" key="3">
    <source>
        <dbReference type="PROSITE" id="PS00624"/>
    </source>
</evidence>
<dbReference type="EMBL" id="JAGTJS010000018">
    <property type="protein sequence ID" value="KAH7243896.1"/>
    <property type="molecule type" value="Genomic_DNA"/>
</dbReference>
<dbReference type="AlphaFoldDB" id="A0A9P9K4H1"/>
<dbReference type="GO" id="GO:0016614">
    <property type="term" value="F:oxidoreductase activity, acting on CH-OH group of donors"/>
    <property type="evidence" value="ECO:0007669"/>
    <property type="project" value="InterPro"/>
</dbReference>
<feature type="domain" description="Glucose-methanol-choline oxidoreductase N-terminal" evidence="3">
    <location>
        <begin position="282"/>
        <end position="296"/>
    </location>
</feature>
<dbReference type="Proteomes" id="UP000736672">
    <property type="component" value="Unassembled WGS sequence"/>
</dbReference>
<dbReference type="InterPro" id="IPR000172">
    <property type="entry name" value="GMC_OxRdtase_N"/>
</dbReference>
<name>A0A9P9K4H1_FUSSL</name>